<keyword evidence="2" id="KW-0597">Phosphoprotein</keyword>
<dbReference type="InterPro" id="IPR039420">
    <property type="entry name" value="WalR-like"/>
</dbReference>
<dbReference type="Pfam" id="PF00072">
    <property type="entry name" value="Response_reg"/>
    <property type="match status" value="1"/>
</dbReference>
<dbReference type="SMART" id="SM00448">
    <property type="entry name" value="REC"/>
    <property type="match status" value="1"/>
</dbReference>
<dbReference type="Gene3D" id="6.10.250.690">
    <property type="match status" value="1"/>
</dbReference>
<evidence type="ECO:0000259" key="4">
    <source>
        <dbReference type="PROSITE" id="PS50110"/>
    </source>
</evidence>
<dbReference type="GO" id="GO:0005829">
    <property type="term" value="C:cytosol"/>
    <property type="evidence" value="ECO:0007669"/>
    <property type="project" value="TreeGrafter"/>
</dbReference>
<dbReference type="InterPro" id="IPR011006">
    <property type="entry name" value="CheY-like_superfamily"/>
</dbReference>
<feature type="domain" description="OmpR/PhoB-type" evidence="5">
    <location>
        <begin position="127"/>
        <end position="226"/>
    </location>
</feature>
<dbReference type="GO" id="GO:0006355">
    <property type="term" value="P:regulation of DNA-templated transcription"/>
    <property type="evidence" value="ECO:0007669"/>
    <property type="project" value="InterPro"/>
</dbReference>
<dbReference type="PANTHER" id="PTHR48111">
    <property type="entry name" value="REGULATOR OF RPOS"/>
    <property type="match status" value="1"/>
</dbReference>
<dbReference type="InterPro" id="IPR001867">
    <property type="entry name" value="OmpR/PhoB-type_DNA-bd"/>
</dbReference>
<keyword evidence="1 3" id="KW-0238">DNA-binding</keyword>
<dbReference type="GO" id="GO:0000976">
    <property type="term" value="F:transcription cis-regulatory region binding"/>
    <property type="evidence" value="ECO:0007669"/>
    <property type="project" value="TreeGrafter"/>
</dbReference>
<protein>
    <submittedName>
        <fullName evidence="6">Response regulator</fullName>
    </submittedName>
</protein>
<dbReference type="PANTHER" id="PTHR48111:SF47">
    <property type="entry name" value="TRANSCRIPTIONAL REGULATORY PROTEIN RSTA"/>
    <property type="match status" value="1"/>
</dbReference>
<dbReference type="Gene3D" id="3.40.50.2300">
    <property type="match status" value="1"/>
</dbReference>
<comment type="caution">
    <text evidence="6">The sequence shown here is derived from an EMBL/GenBank/DDBJ whole genome shotgun (WGS) entry which is preliminary data.</text>
</comment>
<feature type="domain" description="Response regulatory" evidence="4">
    <location>
        <begin position="5"/>
        <end position="118"/>
    </location>
</feature>
<feature type="modified residue" description="4-aspartylphosphate" evidence="2">
    <location>
        <position position="54"/>
    </location>
</feature>
<evidence type="ECO:0000313" key="7">
    <source>
        <dbReference type="Proteomes" id="UP000474778"/>
    </source>
</evidence>
<reference evidence="6 7" key="1">
    <citation type="submission" date="2019-12" db="EMBL/GenBank/DDBJ databases">
        <title>Shewanella insulae sp. nov., isolated from a tidal flat.</title>
        <authorList>
            <person name="Yoon J.-H."/>
        </authorList>
    </citation>
    <scope>NUCLEOTIDE SEQUENCE [LARGE SCALE GENOMIC DNA]</scope>
    <source>
        <strain evidence="6 7">JBTF-M18</strain>
    </source>
</reference>
<dbReference type="InterPro" id="IPR036388">
    <property type="entry name" value="WH-like_DNA-bd_sf"/>
</dbReference>
<dbReference type="AlphaFoldDB" id="A0A6L7I412"/>
<dbReference type="SMART" id="SM00862">
    <property type="entry name" value="Trans_reg_C"/>
    <property type="match status" value="1"/>
</dbReference>
<dbReference type="PROSITE" id="PS51755">
    <property type="entry name" value="OMPR_PHOB"/>
    <property type="match status" value="1"/>
</dbReference>
<gene>
    <name evidence="6" type="ORF">GNT65_18510</name>
</gene>
<dbReference type="EMBL" id="WRPA01000022">
    <property type="protein sequence ID" value="MXR70654.1"/>
    <property type="molecule type" value="Genomic_DNA"/>
</dbReference>
<dbReference type="CDD" id="cd00383">
    <property type="entry name" value="trans_reg_C"/>
    <property type="match status" value="1"/>
</dbReference>
<keyword evidence="7" id="KW-1185">Reference proteome</keyword>
<dbReference type="SUPFAM" id="SSF52172">
    <property type="entry name" value="CheY-like"/>
    <property type="match status" value="1"/>
</dbReference>
<evidence type="ECO:0000256" key="1">
    <source>
        <dbReference type="ARBA" id="ARBA00023125"/>
    </source>
</evidence>
<dbReference type="GO" id="GO:0032993">
    <property type="term" value="C:protein-DNA complex"/>
    <property type="evidence" value="ECO:0007669"/>
    <property type="project" value="TreeGrafter"/>
</dbReference>
<dbReference type="RefSeq" id="WP_160798667.1">
    <property type="nucleotide sequence ID" value="NZ_CANMWR010000001.1"/>
</dbReference>
<dbReference type="Proteomes" id="UP000474778">
    <property type="component" value="Unassembled WGS sequence"/>
</dbReference>
<proteinExistence type="predicted"/>
<name>A0A6L7I412_9GAMM</name>
<dbReference type="GO" id="GO:0000156">
    <property type="term" value="F:phosphorelay response regulator activity"/>
    <property type="evidence" value="ECO:0007669"/>
    <property type="project" value="TreeGrafter"/>
</dbReference>
<evidence type="ECO:0000313" key="6">
    <source>
        <dbReference type="EMBL" id="MXR70654.1"/>
    </source>
</evidence>
<dbReference type="Gene3D" id="1.10.10.10">
    <property type="entry name" value="Winged helix-like DNA-binding domain superfamily/Winged helix DNA-binding domain"/>
    <property type="match status" value="1"/>
</dbReference>
<evidence type="ECO:0000256" key="3">
    <source>
        <dbReference type="PROSITE-ProRule" id="PRU01091"/>
    </source>
</evidence>
<accession>A0A6L7I412</accession>
<dbReference type="Pfam" id="PF00486">
    <property type="entry name" value="Trans_reg_C"/>
    <property type="match status" value="1"/>
</dbReference>
<evidence type="ECO:0000256" key="2">
    <source>
        <dbReference type="PROSITE-ProRule" id="PRU00169"/>
    </source>
</evidence>
<sequence>MSKPKILLIEDDLDLAELTLLYLTQQGFDLTHSESAQAVANLPTDLTFDLIICDIMLPDSDGFSLFADLQARYQCVIIFMTALDGQQEQIKGLELGASDYIVKPVNPELLVARIKANLRKLPSEAPPQSVTLHDFTIDHTHQQLTIGDRPQKVTTQEFDLLWIFAQHPGKVLSREYLFEQYVGRPYDGLDRAIDLKISRLRKKIDSYRIDGLTIKTVHGQGYLFNYQPQSSNKG</sequence>
<organism evidence="6 7">
    <name type="scientific">Shewanella insulae</name>
    <dbReference type="NCBI Taxonomy" id="2681496"/>
    <lineage>
        <taxon>Bacteria</taxon>
        <taxon>Pseudomonadati</taxon>
        <taxon>Pseudomonadota</taxon>
        <taxon>Gammaproteobacteria</taxon>
        <taxon>Alteromonadales</taxon>
        <taxon>Shewanellaceae</taxon>
        <taxon>Shewanella</taxon>
    </lineage>
</organism>
<dbReference type="PROSITE" id="PS50110">
    <property type="entry name" value="RESPONSE_REGULATORY"/>
    <property type="match status" value="1"/>
</dbReference>
<dbReference type="InterPro" id="IPR001789">
    <property type="entry name" value="Sig_transdc_resp-reg_receiver"/>
</dbReference>
<evidence type="ECO:0000259" key="5">
    <source>
        <dbReference type="PROSITE" id="PS51755"/>
    </source>
</evidence>
<feature type="DNA-binding region" description="OmpR/PhoB-type" evidence="3">
    <location>
        <begin position="127"/>
        <end position="226"/>
    </location>
</feature>